<feature type="transmembrane region" description="Helical" evidence="1">
    <location>
        <begin position="14"/>
        <end position="35"/>
    </location>
</feature>
<keyword evidence="1" id="KW-0472">Membrane</keyword>
<comment type="caution">
    <text evidence="2">The sequence shown here is derived from an EMBL/GenBank/DDBJ whole genome shotgun (WGS) entry which is preliminary data.</text>
</comment>
<feature type="transmembrane region" description="Helical" evidence="1">
    <location>
        <begin position="92"/>
        <end position="111"/>
    </location>
</feature>
<protein>
    <submittedName>
        <fullName evidence="2">NfeD family protein</fullName>
    </submittedName>
</protein>
<evidence type="ECO:0000256" key="1">
    <source>
        <dbReference type="SAM" id="Phobius"/>
    </source>
</evidence>
<organism evidence="2 3">
    <name type="scientific">Candidatus Flavonifractor merdigallinarum</name>
    <dbReference type="NCBI Taxonomy" id="2838589"/>
    <lineage>
        <taxon>Bacteria</taxon>
        <taxon>Bacillati</taxon>
        <taxon>Bacillota</taxon>
        <taxon>Clostridia</taxon>
        <taxon>Eubacteriales</taxon>
        <taxon>Oscillospiraceae</taxon>
        <taxon>Flavonifractor</taxon>
    </lineage>
</organism>
<dbReference type="AlphaFoldDB" id="A0A9D1Y873"/>
<name>A0A9D1Y873_9FIRM</name>
<evidence type="ECO:0000313" key="3">
    <source>
        <dbReference type="Proteomes" id="UP000823868"/>
    </source>
</evidence>
<feature type="transmembrane region" description="Helical" evidence="1">
    <location>
        <begin position="117"/>
        <end position="139"/>
    </location>
</feature>
<sequence length="218" mass="22730">MLLWWQSLTTLEHVLLYVAVPATLLLLIQTALLLLGGDGPGGDLDGDGVPDGGIDLDGDGIPDAWPDVDGDGIPDAPDESAAPLQIFTLRGVVAFFALFGWGSLWLCQMGLPSWLALFLGVQIGVVGMVAMAVLLRAALNLQSDGTLRLRNAAGQTGTVYLTIPPARSGQGKVTVLVQDQLREFEAETECSAAIPTGAKIVVSGLDGAVLLVEPSTDE</sequence>
<evidence type="ECO:0000313" key="2">
    <source>
        <dbReference type="EMBL" id="HIY21261.1"/>
    </source>
</evidence>
<dbReference type="EMBL" id="DXDX01000094">
    <property type="protein sequence ID" value="HIY21261.1"/>
    <property type="molecule type" value="Genomic_DNA"/>
</dbReference>
<keyword evidence="1" id="KW-1133">Transmembrane helix</keyword>
<reference evidence="2" key="1">
    <citation type="journal article" date="2021" name="PeerJ">
        <title>Extensive microbial diversity within the chicken gut microbiome revealed by metagenomics and culture.</title>
        <authorList>
            <person name="Gilroy R."/>
            <person name="Ravi A."/>
            <person name="Getino M."/>
            <person name="Pursley I."/>
            <person name="Horton D.L."/>
            <person name="Alikhan N.F."/>
            <person name="Baker D."/>
            <person name="Gharbi K."/>
            <person name="Hall N."/>
            <person name="Watson M."/>
            <person name="Adriaenssens E.M."/>
            <person name="Foster-Nyarko E."/>
            <person name="Jarju S."/>
            <person name="Secka A."/>
            <person name="Antonio M."/>
            <person name="Oren A."/>
            <person name="Chaudhuri R.R."/>
            <person name="La Ragione R."/>
            <person name="Hildebrand F."/>
            <person name="Pallen M.J."/>
        </authorList>
    </citation>
    <scope>NUCLEOTIDE SEQUENCE</scope>
    <source>
        <strain evidence="2">ChiBcec16_6824</strain>
    </source>
</reference>
<dbReference type="Proteomes" id="UP000823868">
    <property type="component" value="Unassembled WGS sequence"/>
</dbReference>
<keyword evidence="1" id="KW-0812">Transmembrane</keyword>
<dbReference type="Gene3D" id="2.40.50.140">
    <property type="entry name" value="Nucleic acid-binding proteins"/>
    <property type="match status" value="1"/>
</dbReference>
<proteinExistence type="predicted"/>
<dbReference type="InterPro" id="IPR012340">
    <property type="entry name" value="NA-bd_OB-fold"/>
</dbReference>
<accession>A0A9D1Y873</accession>
<gene>
    <name evidence="2" type="ORF">H9841_05085</name>
</gene>
<reference evidence="2" key="2">
    <citation type="submission" date="2021-04" db="EMBL/GenBank/DDBJ databases">
        <authorList>
            <person name="Gilroy R."/>
        </authorList>
    </citation>
    <scope>NUCLEOTIDE SEQUENCE</scope>
    <source>
        <strain evidence="2">ChiBcec16_6824</strain>
    </source>
</reference>